<dbReference type="Gene3D" id="3.30.360.20">
    <property type="entry name" value="RNA 3'-terminal phosphate cyclase, insert domain"/>
    <property type="match status" value="1"/>
</dbReference>
<dbReference type="PANTHER" id="PTHR11096">
    <property type="entry name" value="RNA 3' TERMINAL PHOSPHATE CYCLASE"/>
    <property type="match status" value="1"/>
</dbReference>
<dbReference type="InterPro" id="IPR037136">
    <property type="entry name" value="RNA3'_phos_cyclase_dom_sf"/>
</dbReference>
<gene>
    <name evidence="2" type="ORF">VM1G_02587</name>
</gene>
<dbReference type="GO" id="GO:0005634">
    <property type="term" value="C:nucleus"/>
    <property type="evidence" value="ECO:0007669"/>
    <property type="project" value="TreeGrafter"/>
</dbReference>
<evidence type="ECO:0000313" key="2">
    <source>
        <dbReference type="EMBL" id="KUI67528.1"/>
    </source>
</evidence>
<dbReference type="SUPFAM" id="SSF55205">
    <property type="entry name" value="EPT/RTPC-like"/>
    <property type="match status" value="1"/>
</dbReference>
<proteinExistence type="predicted"/>
<sequence length="428" mass="46915">MAPGNVIELDGRTGEGGGQLVRIAVALAAVASKPVKVTNVRGNRPGNRGGGLKSQHVTSIEWLAMATKADVTGLEVGSKTLEFRPNSVPSDVVERNIKIRAASAAASSLLIFQAVFPFLLFAGNESNEPIELTISGGTNVSFSLSYEYLDQVLLPTLERWFGIAVERKLLGRGWSSGPASRGSVWFKLQPLPSGDKLRLEDGSLELGTQMSDFDVKSVDATIISPTGLHAGLETALRNDLERRFSGVTVNFRQHEESNHESRIYVLLVAKSTTLRWGRDNLYAGKRKGKTEKDLCEEVSRKVTRELYGEVKTGGLVDEHLQDQLVIFQALAEGGTSFPRSKPVGLRSMDDRARTANQVEKEMEELSIGEQMRKDNARKPFGDPEMDSRHTQTARWVTAEVLDSTVTWFNQGRVCEGIGFVSGVRKPSE</sequence>
<accession>A0A194VUD4</accession>
<dbReference type="InterPro" id="IPR013792">
    <property type="entry name" value="RNA3'P_cycl/enolpyr_Trfase_a/b"/>
</dbReference>
<protein>
    <submittedName>
        <fullName evidence="2">RNA 3'-terminal phosphate cyclase</fullName>
    </submittedName>
</protein>
<keyword evidence="3" id="KW-1185">Reference proteome</keyword>
<dbReference type="OrthoDB" id="25029at2759"/>
<evidence type="ECO:0000259" key="1">
    <source>
        <dbReference type="Pfam" id="PF01137"/>
    </source>
</evidence>
<dbReference type="EMBL" id="CM003100">
    <property type="protein sequence ID" value="KUI67528.1"/>
    <property type="molecule type" value="Genomic_DNA"/>
</dbReference>
<evidence type="ECO:0000313" key="3">
    <source>
        <dbReference type="Proteomes" id="UP000078559"/>
    </source>
</evidence>
<dbReference type="Pfam" id="PF01137">
    <property type="entry name" value="RTC"/>
    <property type="match status" value="1"/>
</dbReference>
<dbReference type="InterPro" id="IPR023797">
    <property type="entry name" value="RNA3'_phos_cyclase_dom"/>
</dbReference>
<reference evidence="2" key="1">
    <citation type="submission" date="2014-12" db="EMBL/GenBank/DDBJ databases">
        <title>Genome Sequence of Valsa Canker Pathogens Uncovers a Specific Adaption of Colonization on Woody Bark.</title>
        <authorList>
            <person name="Yin Z."/>
            <person name="Liu H."/>
            <person name="Gao X."/>
            <person name="Li Z."/>
            <person name="Song N."/>
            <person name="Ke X."/>
            <person name="Dai Q."/>
            <person name="Wu Y."/>
            <person name="Sun Y."/>
            <person name="Xu J.-R."/>
            <person name="Kang Z.K."/>
            <person name="Wang L."/>
            <person name="Huang L."/>
        </authorList>
    </citation>
    <scope>NUCLEOTIDE SEQUENCE [LARGE SCALE GENOMIC DNA]</scope>
    <source>
        <strain evidence="2">03-8</strain>
    </source>
</reference>
<dbReference type="GO" id="GO:0003963">
    <property type="term" value="F:RNA-3'-phosphate cyclase activity"/>
    <property type="evidence" value="ECO:0007669"/>
    <property type="project" value="TreeGrafter"/>
</dbReference>
<feature type="domain" description="RNA 3'-terminal phosphate cyclase" evidence="1">
    <location>
        <begin position="14"/>
        <end position="338"/>
    </location>
</feature>
<dbReference type="InterPro" id="IPR036553">
    <property type="entry name" value="RPTC_insert"/>
</dbReference>
<dbReference type="PANTHER" id="PTHR11096:SF0">
    <property type="entry name" value="RNA 3'-TERMINAL PHOSPHATE CYCLASE"/>
    <property type="match status" value="1"/>
</dbReference>
<name>A0A194VUD4_CYTMA</name>
<dbReference type="Gene3D" id="3.65.10.20">
    <property type="entry name" value="RNA 3'-terminal phosphate cyclase domain"/>
    <property type="match status" value="1"/>
</dbReference>
<dbReference type="Proteomes" id="UP000078559">
    <property type="component" value="Chromosome 3"/>
</dbReference>
<dbReference type="GO" id="GO:0006396">
    <property type="term" value="P:RNA processing"/>
    <property type="evidence" value="ECO:0007669"/>
    <property type="project" value="InterPro"/>
</dbReference>
<organism evidence="2 3">
    <name type="scientific">Cytospora mali</name>
    <name type="common">Apple Valsa canker fungus</name>
    <name type="synonym">Valsa mali</name>
    <dbReference type="NCBI Taxonomy" id="578113"/>
    <lineage>
        <taxon>Eukaryota</taxon>
        <taxon>Fungi</taxon>
        <taxon>Dikarya</taxon>
        <taxon>Ascomycota</taxon>
        <taxon>Pezizomycotina</taxon>
        <taxon>Sordariomycetes</taxon>
        <taxon>Sordariomycetidae</taxon>
        <taxon>Diaporthales</taxon>
        <taxon>Cytosporaceae</taxon>
        <taxon>Cytospora</taxon>
    </lineage>
</organism>
<dbReference type="InterPro" id="IPR000228">
    <property type="entry name" value="RNA3'_term_phos_cyc"/>
</dbReference>
<dbReference type="SMR" id="A0A194VUD4"/>
<dbReference type="AlphaFoldDB" id="A0A194VUD4"/>